<keyword evidence="2" id="KW-1185">Reference proteome</keyword>
<dbReference type="EMBL" id="CAJVPQ010030071">
    <property type="protein sequence ID" value="CAG8776111.1"/>
    <property type="molecule type" value="Genomic_DNA"/>
</dbReference>
<feature type="non-terminal residue" evidence="1">
    <location>
        <position position="67"/>
    </location>
</feature>
<sequence length="67" mass="7799">KQALPTSTVVRCRQWGQWRAVGGEGGEGQWRVLEFWALFLLEIFLTRVSNWIRPVSLRIRLVISDCI</sequence>
<proteinExistence type="predicted"/>
<reference evidence="1" key="1">
    <citation type="submission" date="2021-06" db="EMBL/GenBank/DDBJ databases">
        <authorList>
            <person name="Kallberg Y."/>
            <person name="Tangrot J."/>
            <person name="Rosling A."/>
        </authorList>
    </citation>
    <scope>NUCLEOTIDE SEQUENCE</scope>
    <source>
        <strain evidence="1">UK204</strain>
    </source>
</reference>
<evidence type="ECO:0000313" key="1">
    <source>
        <dbReference type="EMBL" id="CAG8776111.1"/>
    </source>
</evidence>
<organism evidence="1 2">
    <name type="scientific">Funneliformis caledonium</name>
    <dbReference type="NCBI Taxonomy" id="1117310"/>
    <lineage>
        <taxon>Eukaryota</taxon>
        <taxon>Fungi</taxon>
        <taxon>Fungi incertae sedis</taxon>
        <taxon>Mucoromycota</taxon>
        <taxon>Glomeromycotina</taxon>
        <taxon>Glomeromycetes</taxon>
        <taxon>Glomerales</taxon>
        <taxon>Glomeraceae</taxon>
        <taxon>Funneliformis</taxon>
    </lineage>
</organism>
<protein>
    <submittedName>
        <fullName evidence="1">687_t:CDS:1</fullName>
    </submittedName>
</protein>
<dbReference type="AlphaFoldDB" id="A0A9N9JDW4"/>
<evidence type="ECO:0000313" key="2">
    <source>
        <dbReference type="Proteomes" id="UP000789570"/>
    </source>
</evidence>
<comment type="caution">
    <text evidence="1">The sequence shown here is derived from an EMBL/GenBank/DDBJ whole genome shotgun (WGS) entry which is preliminary data.</text>
</comment>
<feature type="non-terminal residue" evidence="1">
    <location>
        <position position="1"/>
    </location>
</feature>
<gene>
    <name evidence="1" type="ORF">FCALED_LOCUS17839</name>
</gene>
<dbReference type="Proteomes" id="UP000789570">
    <property type="component" value="Unassembled WGS sequence"/>
</dbReference>
<name>A0A9N9JDW4_9GLOM</name>
<accession>A0A9N9JDW4</accession>